<dbReference type="InterPro" id="IPR058205">
    <property type="entry name" value="D-LDH-like"/>
</dbReference>
<dbReference type="InterPro" id="IPR006140">
    <property type="entry name" value="D-isomer_DH_NAD-bd"/>
</dbReference>
<dbReference type="AlphaFoldDB" id="A0A812JI38"/>
<evidence type="ECO:0000313" key="7">
    <source>
        <dbReference type="Proteomes" id="UP000649617"/>
    </source>
</evidence>
<name>A0A812JI38_SYMPI</name>
<dbReference type="InterPro" id="IPR036291">
    <property type="entry name" value="NAD(P)-bd_dom_sf"/>
</dbReference>
<reference evidence="6" key="1">
    <citation type="submission" date="2021-02" db="EMBL/GenBank/DDBJ databases">
        <authorList>
            <person name="Dougan E. K."/>
            <person name="Rhodes N."/>
            <person name="Thang M."/>
            <person name="Chan C."/>
        </authorList>
    </citation>
    <scope>NUCLEOTIDE SEQUENCE</scope>
</reference>
<feature type="domain" description="D-isomer specific 2-hydroxyacid dehydrogenase NAD-binding" evidence="5">
    <location>
        <begin position="586"/>
        <end position="746"/>
    </location>
</feature>
<feature type="domain" description="D-isomer specific 2-hydroxyacid dehydrogenase NAD-binding" evidence="5">
    <location>
        <begin position="189"/>
        <end position="382"/>
    </location>
</feature>
<dbReference type="CDD" id="cd12183">
    <property type="entry name" value="LDH_like_2"/>
    <property type="match status" value="1"/>
</dbReference>
<dbReference type="OrthoDB" id="298012at2759"/>
<evidence type="ECO:0000256" key="1">
    <source>
        <dbReference type="ARBA" id="ARBA00005854"/>
    </source>
</evidence>
<dbReference type="Gene3D" id="3.40.50.720">
    <property type="entry name" value="NAD(P)-binding Rossmann-like Domain"/>
    <property type="match status" value="4"/>
</dbReference>
<dbReference type="Pfam" id="PF00389">
    <property type="entry name" value="2-Hacid_dh"/>
    <property type="match status" value="1"/>
</dbReference>
<dbReference type="PANTHER" id="PTHR43026">
    <property type="entry name" value="2-HYDROXYACID DEHYDROGENASE HOMOLOG 1-RELATED"/>
    <property type="match status" value="1"/>
</dbReference>
<evidence type="ECO:0000256" key="2">
    <source>
        <dbReference type="ARBA" id="ARBA00023002"/>
    </source>
</evidence>
<dbReference type="EMBL" id="CAJNIZ010002337">
    <property type="protein sequence ID" value="CAE7209513.1"/>
    <property type="molecule type" value="Genomic_DNA"/>
</dbReference>
<keyword evidence="2" id="KW-0560">Oxidoreductase</keyword>
<keyword evidence="3" id="KW-0520">NAD</keyword>
<dbReference type="GO" id="GO:0051287">
    <property type="term" value="F:NAD binding"/>
    <property type="evidence" value="ECO:0007669"/>
    <property type="project" value="InterPro"/>
</dbReference>
<protein>
    <recommendedName>
        <fullName evidence="8">D-lactate dehydrogenase</fullName>
    </recommendedName>
</protein>
<dbReference type="Pfam" id="PF02826">
    <property type="entry name" value="2-Hacid_dh_C"/>
    <property type="match status" value="2"/>
</dbReference>
<dbReference type="Proteomes" id="UP000649617">
    <property type="component" value="Unassembled WGS sequence"/>
</dbReference>
<evidence type="ECO:0000259" key="5">
    <source>
        <dbReference type="Pfam" id="PF02826"/>
    </source>
</evidence>
<feature type="domain" description="D-isomer specific 2-hydroxyacid dehydrogenase catalytic" evidence="4">
    <location>
        <begin position="93"/>
        <end position="407"/>
    </location>
</feature>
<dbReference type="InterPro" id="IPR029753">
    <property type="entry name" value="D-isomer_DH_CS"/>
</dbReference>
<comment type="similarity">
    <text evidence="1">Belongs to the D-isomer specific 2-hydroxyacid dehydrogenase family.</text>
</comment>
<dbReference type="SUPFAM" id="SSF51735">
    <property type="entry name" value="NAD(P)-binding Rossmann-fold domains"/>
    <property type="match status" value="2"/>
</dbReference>
<dbReference type="GO" id="GO:0016616">
    <property type="term" value="F:oxidoreductase activity, acting on the CH-OH group of donors, NAD or NADP as acceptor"/>
    <property type="evidence" value="ECO:0007669"/>
    <property type="project" value="InterPro"/>
</dbReference>
<organism evidence="6 7">
    <name type="scientific">Symbiodinium pilosum</name>
    <name type="common">Dinoflagellate</name>
    <dbReference type="NCBI Taxonomy" id="2952"/>
    <lineage>
        <taxon>Eukaryota</taxon>
        <taxon>Sar</taxon>
        <taxon>Alveolata</taxon>
        <taxon>Dinophyceae</taxon>
        <taxon>Suessiales</taxon>
        <taxon>Symbiodiniaceae</taxon>
        <taxon>Symbiodinium</taxon>
    </lineage>
</organism>
<evidence type="ECO:0000259" key="4">
    <source>
        <dbReference type="Pfam" id="PF00389"/>
    </source>
</evidence>
<dbReference type="PANTHER" id="PTHR43026:SF1">
    <property type="entry name" value="2-HYDROXYACID DEHYDROGENASE HOMOLOG 1-RELATED"/>
    <property type="match status" value="1"/>
</dbReference>
<dbReference type="InterPro" id="IPR006139">
    <property type="entry name" value="D-isomer_2_OHA_DH_cat_dom"/>
</dbReference>
<keyword evidence="7" id="KW-1185">Reference proteome</keyword>
<gene>
    <name evidence="6" type="ORF">SPIL2461_LOCUS2211</name>
</gene>
<evidence type="ECO:0000256" key="3">
    <source>
        <dbReference type="ARBA" id="ARBA00023027"/>
    </source>
</evidence>
<sequence>MAQTIIAQCAAVDKQGLGTISHELLAKALHAALPDAWHDDEIESLLHPWGEVVEYKDFVSWLFRDRSPVRALRKRSSFKVAIFSCAPYDRDWFDRTNEELGCNFEFEYHSEQLNIDTVTRAKGCSAVCTFVNDFAGEDVVKALAEEGVKLIALRCAGFDRVDLRAAKDAGLTVSRVPAYSPYAVGEHAVALMLSLNRRIPNAYRNSRLGNFKLDGQLGCDMYKKRVGIIGTGLIGTIAATVLKKGFECDVVAYDVFPNPKISDPAPDGLGIPYLDLDTVLATSDFISLHAPLLPTTKHMINAEKLKIMKKGIQIVNTSRGGLIDTTALIQGLKDGTIAGAAMDVVEGEAPYFFRDFSTSCVTDDNIATLVRMPNVILTPHLAFFTQEALKTISDTTLKSMQGIREGTGPPKQNGVLDTVCLPPEAPKEDKGGYAASRNKERSQRMAFMKELPAPGPELKEKVLPALENAHSRPFRVAFYSAMPHDKEVFENMNEEFDANITFQFYKAALCSDSVVLAQGADAVCVFVHDDCSAEILATLKDFGVKMVALRCGGFNNVDVEKAEELGLVITRVPAYSAFGSGEHAVALATSVNRSIPQAAEGTRRANFTLNGLQGFDMVGKKVGIIGTGRTGCVVARIFKNGYRCEVMAHDIEEKGLVRDPPPAGLGIPYVSLDELFRTSDIICLHVPLLQETVKLINAESIAKMKPGVILVNVSRGGLVDTRALIDGLRKGIIGGAGLDVVAEEWRCATPSLGAQFR</sequence>
<proteinExistence type="inferred from homology"/>
<dbReference type="PROSITE" id="PS00670">
    <property type="entry name" value="D_2_HYDROXYACID_DH_2"/>
    <property type="match status" value="2"/>
</dbReference>
<evidence type="ECO:0000313" key="6">
    <source>
        <dbReference type="EMBL" id="CAE7209513.1"/>
    </source>
</evidence>
<comment type="caution">
    <text evidence="6">The sequence shown here is derived from an EMBL/GenBank/DDBJ whole genome shotgun (WGS) entry which is preliminary data.</text>
</comment>
<dbReference type="PROSITE" id="PS00671">
    <property type="entry name" value="D_2_HYDROXYACID_DH_3"/>
    <property type="match status" value="1"/>
</dbReference>
<dbReference type="SUPFAM" id="SSF52283">
    <property type="entry name" value="Formate/glycerate dehydrogenase catalytic domain-like"/>
    <property type="match status" value="2"/>
</dbReference>
<evidence type="ECO:0008006" key="8">
    <source>
        <dbReference type="Google" id="ProtNLM"/>
    </source>
</evidence>
<accession>A0A812JI38</accession>